<organism evidence="2 3">
    <name type="scientific">Muricoccus nepalensis</name>
    <dbReference type="NCBI Taxonomy" id="1854500"/>
    <lineage>
        <taxon>Bacteria</taxon>
        <taxon>Pseudomonadati</taxon>
        <taxon>Pseudomonadota</taxon>
        <taxon>Alphaproteobacteria</taxon>
        <taxon>Acetobacterales</taxon>
        <taxon>Roseomonadaceae</taxon>
        <taxon>Muricoccus</taxon>
    </lineage>
</organism>
<feature type="compositionally biased region" description="Pro residues" evidence="1">
    <location>
        <begin position="78"/>
        <end position="92"/>
    </location>
</feature>
<sequence length="102" mass="10536">MLVAVPGALLGFGGWVWLTGPGTSVPNALMALLSAVLCGRGAWWVAARLLPDRDAPEDAGEAGARPAAPPRPPDRHAAPPPAARRGPPPADPEPWRRPEGDA</sequence>
<dbReference type="Proteomes" id="UP000317078">
    <property type="component" value="Unassembled WGS sequence"/>
</dbReference>
<dbReference type="AlphaFoldDB" id="A0A502GE40"/>
<name>A0A502GE40_9PROT</name>
<reference evidence="2 3" key="1">
    <citation type="journal article" date="2019" name="Environ. Microbiol.">
        <title>Species interactions and distinct microbial communities in high Arctic permafrost affected cryosols are associated with the CH4 and CO2 gas fluxes.</title>
        <authorList>
            <person name="Altshuler I."/>
            <person name="Hamel J."/>
            <person name="Turney S."/>
            <person name="Magnuson E."/>
            <person name="Levesque R."/>
            <person name="Greer C."/>
            <person name="Whyte L.G."/>
        </authorList>
    </citation>
    <scope>NUCLEOTIDE SEQUENCE [LARGE SCALE GENOMIC DNA]</scope>
    <source>
        <strain evidence="2 3">S9.3B</strain>
    </source>
</reference>
<comment type="caution">
    <text evidence="2">The sequence shown here is derived from an EMBL/GenBank/DDBJ whole genome shotgun (WGS) entry which is preliminary data.</text>
</comment>
<evidence type="ECO:0000313" key="3">
    <source>
        <dbReference type="Proteomes" id="UP000317078"/>
    </source>
</evidence>
<accession>A0A502GE40</accession>
<evidence type="ECO:0000256" key="1">
    <source>
        <dbReference type="SAM" id="MobiDB-lite"/>
    </source>
</evidence>
<evidence type="ECO:0000313" key="2">
    <source>
        <dbReference type="EMBL" id="TPG59580.1"/>
    </source>
</evidence>
<gene>
    <name evidence="2" type="ORF">EAH89_04885</name>
</gene>
<feature type="compositionally biased region" description="Basic and acidic residues" evidence="1">
    <location>
        <begin position="93"/>
        <end position="102"/>
    </location>
</feature>
<dbReference type="EMBL" id="RCZP01000003">
    <property type="protein sequence ID" value="TPG59580.1"/>
    <property type="molecule type" value="Genomic_DNA"/>
</dbReference>
<feature type="region of interest" description="Disordered" evidence="1">
    <location>
        <begin position="54"/>
        <end position="102"/>
    </location>
</feature>
<keyword evidence="3" id="KW-1185">Reference proteome</keyword>
<protein>
    <submittedName>
        <fullName evidence="2">Uncharacterized protein</fullName>
    </submittedName>
</protein>
<proteinExistence type="predicted"/>